<dbReference type="AlphaFoldDB" id="A0A3B4UAZ9"/>
<feature type="transmembrane region" description="Helical" evidence="1">
    <location>
        <begin position="63"/>
        <end position="81"/>
    </location>
</feature>
<keyword evidence="1" id="KW-0472">Membrane</keyword>
<evidence type="ECO:0000313" key="3">
    <source>
        <dbReference type="Proteomes" id="UP000261420"/>
    </source>
</evidence>
<protein>
    <submittedName>
        <fullName evidence="2">Uncharacterized protein</fullName>
    </submittedName>
</protein>
<keyword evidence="1" id="KW-0812">Transmembrane</keyword>
<organism evidence="2 3">
    <name type="scientific">Seriola dumerili</name>
    <name type="common">Greater amberjack</name>
    <name type="synonym">Caranx dumerili</name>
    <dbReference type="NCBI Taxonomy" id="41447"/>
    <lineage>
        <taxon>Eukaryota</taxon>
        <taxon>Metazoa</taxon>
        <taxon>Chordata</taxon>
        <taxon>Craniata</taxon>
        <taxon>Vertebrata</taxon>
        <taxon>Euteleostomi</taxon>
        <taxon>Actinopterygii</taxon>
        <taxon>Neopterygii</taxon>
        <taxon>Teleostei</taxon>
        <taxon>Neoteleostei</taxon>
        <taxon>Acanthomorphata</taxon>
        <taxon>Carangaria</taxon>
        <taxon>Carangiformes</taxon>
        <taxon>Carangidae</taxon>
        <taxon>Seriola</taxon>
    </lineage>
</organism>
<feature type="transmembrane region" description="Helical" evidence="1">
    <location>
        <begin position="7"/>
        <end position="25"/>
    </location>
</feature>
<proteinExistence type="predicted"/>
<keyword evidence="3" id="KW-1185">Reference proteome</keyword>
<keyword evidence="1" id="KW-1133">Transmembrane helix</keyword>
<reference evidence="2" key="2">
    <citation type="submission" date="2025-09" db="UniProtKB">
        <authorList>
            <consortium name="Ensembl"/>
        </authorList>
    </citation>
    <scope>IDENTIFICATION</scope>
</reference>
<reference evidence="2" key="1">
    <citation type="submission" date="2025-08" db="UniProtKB">
        <authorList>
            <consortium name="Ensembl"/>
        </authorList>
    </citation>
    <scope>IDENTIFICATION</scope>
</reference>
<dbReference type="Proteomes" id="UP000261420">
    <property type="component" value="Unplaced"/>
</dbReference>
<evidence type="ECO:0000313" key="2">
    <source>
        <dbReference type="Ensembl" id="ENSSDUP00000015834.1"/>
    </source>
</evidence>
<dbReference type="Ensembl" id="ENSSDUT00000016121.1">
    <property type="protein sequence ID" value="ENSSDUP00000015834.1"/>
    <property type="gene ID" value="ENSSDUG00000011550.1"/>
</dbReference>
<evidence type="ECO:0000256" key="1">
    <source>
        <dbReference type="SAM" id="Phobius"/>
    </source>
</evidence>
<name>A0A3B4UAZ9_SERDU</name>
<accession>A0A3B4UAZ9</accession>
<sequence>HFNLKILIIYTWQIYIYIYIYIFTYTKMLLHAHTHADIHMYQHILLDASCNELCLTRFNGCDINIYIYMCVRVCVCARMCYKKRRDRNRRKTPLQTALGE</sequence>